<feature type="transmembrane region" description="Helical" evidence="2">
    <location>
        <begin position="418"/>
        <end position="440"/>
    </location>
</feature>
<keyword evidence="2" id="KW-0812">Transmembrane</keyword>
<gene>
    <name evidence="3" type="ORF">GGP41_000205</name>
</gene>
<feature type="transmembrane region" description="Helical" evidence="2">
    <location>
        <begin position="452"/>
        <end position="473"/>
    </location>
</feature>
<comment type="caution">
    <text evidence="3">The sequence shown here is derived from an EMBL/GenBank/DDBJ whole genome shotgun (WGS) entry which is preliminary data.</text>
</comment>
<feature type="transmembrane region" description="Helical" evidence="2">
    <location>
        <begin position="379"/>
        <end position="398"/>
    </location>
</feature>
<feature type="transmembrane region" description="Helical" evidence="2">
    <location>
        <begin position="479"/>
        <end position="501"/>
    </location>
</feature>
<organism evidence="3 4">
    <name type="scientific">Cochliobolus sativus</name>
    <name type="common">Common root rot and spot blotch fungus</name>
    <name type="synonym">Bipolaris sorokiniana</name>
    <dbReference type="NCBI Taxonomy" id="45130"/>
    <lineage>
        <taxon>Eukaryota</taxon>
        <taxon>Fungi</taxon>
        <taxon>Dikarya</taxon>
        <taxon>Ascomycota</taxon>
        <taxon>Pezizomycotina</taxon>
        <taxon>Dothideomycetes</taxon>
        <taxon>Pleosporomycetidae</taxon>
        <taxon>Pleosporales</taxon>
        <taxon>Pleosporineae</taxon>
        <taxon>Pleosporaceae</taxon>
        <taxon>Bipolaris</taxon>
    </lineage>
</organism>
<keyword evidence="2" id="KW-0472">Membrane</keyword>
<evidence type="ECO:0000313" key="3">
    <source>
        <dbReference type="EMBL" id="KAF5847483.1"/>
    </source>
</evidence>
<proteinExistence type="predicted"/>
<sequence>MSMTGSATNTTENSEIHVIGVDLSSTLIPPVGRNTASGRPIETPANNDGVQTGATHASPKDPNQNIVSQVDFGDNNVGFQAGVINGDVHGITFHYPDNQSIFGSLVQGSQPLDTSTLEILARRAQVQAGRSVPKQLQDRCYAPYKTVRNRKIKLRLLQIASVTKFLDRGFAEYFQVAVLSFGKHQAQQLLQDARKTIARMQNKQDDPDSADIGDLGHFCEQSAITSGDAEQRRPRFTVTQRRDEETLHYLQDGLEIPYWEFMADIFLGWKANSSALSGDVVLRVLHSTKLELLDGRRRLMDEMVALQGDDAEDIMPIIDGIDARIKVLDSLWDSASSNPDGTHYSLVSFLEQPLRQPLIAVEETTLSSQDEQIGHQVETATLIALILLFIIVAIIPGYKAFALSMQDSAVGSIGDADFWYLIQSSIMAVMGNVIMVVPLFKKSWFSPAYGLMWVFFALGLAFSIVAVIIYPLLNPGWSSMVAFFGSIASVASVLIMTQATAREGTKAKVKTD</sequence>
<dbReference type="Proteomes" id="UP000624244">
    <property type="component" value="Unassembled WGS sequence"/>
</dbReference>
<feature type="region of interest" description="Disordered" evidence="1">
    <location>
        <begin position="27"/>
        <end position="64"/>
    </location>
</feature>
<keyword evidence="2" id="KW-1133">Transmembrane helix</keyword>
<protein>
    <submittedName>
        <fullName evidence="3">Uncharacterized protein</fullName>
    </submittedName>
</protein>
<accession>A0A8H5ZGL6</accession>
<name>A0A8H5ZGL6_COCSA</name>
<evidence type="ECO:0000256" key="1">
    <source>
        <dbReference type="SAM" id="MobiDB-lite"/>
    </source>
</evidence>
<reference evidence="3" key="1">
    <citation type="submission" date="2019-11" db="EMBL/GenBank/DDBJ databases">
        <title>Bipolaris sorokiniana Genome sequencing.</title>
        <authorList>
            <person name="Wang H."/>
        </authorList>
    </citation>
    <scope>NUCLEOTIDE SEQUENCE</scope>
</reference>
<dbReference type="AlphaFoldDB" id="A0A8H5ZGL6"/>
<evidence type="ECO:0000313" key="4">
    <source>
        <dbReference type="Proteomes" id="UP000624244"/>
    </source>
</evidence>
<evidence type="ECO:0000256" key="2">
    <source>
        <dbReference type="SAM" id="Phobius"/>
    </source>
</evidence>
<feature type="compositionally biased region" description="Polar residues" evidence="1">
    <location>
        <begin position="44"/>
        <end position="64"/>
    </location>
</feature>
<dbReference type="EMBL" id="WNKQ01000013">
    <property type="protein sequence ID" value="KAF5847483.1"/>
    <property type="molecule type" value="Genomic_DNA"/>
</dbReference>